<dbReference type="InterPro" id="IPR001680">
    <property type="entry name" value="WD40_rpt"/>
</dbReference>
<dbReference type="InterPro" id="IPR036322">
    <property type="entry name" value="WD40_repeat_dom_sf"/>
</dbReference>
<dbReference type="GO" id="GO:0034975">
    <property type="term" value="P:protein folding in endoplasmic reticulum"/>
    <property type="evidence" value="ECO:0007669"/>
    <property type="project" value="TreeGrafter"/>
</dbReference>
<dbReference type="PaxDb" id="121845-A0A3Q0JHM7"/>
<dbReference type="Gene3D" id="2.130.10.10">
    <property type="entry name" value="YVTN repeat-like/Quinoprotein amine dehydrogenase"/>
    <property type="match status" value="1"/>
</dbReference>
<evidence type="ECO:0000256" key="1">
    <source>
        <dbReference type="PROSITE-ProRule" id="PRU00221"/>
    </source>
</evidence>
<dbReference type="PROSITE" id="PS50082">
    <property type="entry name" value="WD_REPEATS_2"/>
    <property type="match status" value="1"/>
</dbReference>
<feature type="repeat" description="TPR" evidence="2">
    <location>
        <begin position="75"/>
        <end position="108"/>
    </location>
</feature>
<accession>A0A3Q0JHM7</accession>
<dbReference type="Proteomes" id="UP000079169">
    <property type="component" value="Unplaced"/>
</dbReference>
<keyword evidence="1" id="KW-0853">WD repeat</keyword>
<dbReference type="KEGG" id="dci:103521405"/>
<evidence type="ECO:0000313" key="4">
    <source>
        <dbReference type="Proteomes" id="UP000079169"/>
    </source>
</evidence>
<reference evidence="5" key="1">
    <citation type="submission" date="2025-08" db="UniProtKB">
        <authorList>
            <consortium name="RefSeq"/>
        </authorList>
    </citation>
    <scope>IDENTIFICATION</scope>
</reference>
<dbReference type="PANTHER" id="PTHR44140">
    <property type="entry name" value="LD25575P"/>
    <property type="match status" value="1"/>
</dbReference>
<dbReference type="Gene3D" id="1.25.40.10">
    <property type="entry name" value="Tetratricopeptide repeat domain"/>
    <property type="match status" value="1"/>
</dbReference>
<dbReference type="GO" id="GO:0051087">
    <property type="term" value="F:protein-folding chaperone binding"/>
    <property type="evidence" value="ECO:0007669"/>
    <property type="project" value="TreeGrafter"/>
</dbReference>
<dbReference type="AlphaFoldDB" id="A0A3Q0JHM7"/>
<name>A0A3Q0JHM7_DIACI</name>
<dbReference type="SMART" id="SM00028">
    <property type="entry name" value="TPR"/>
    <property type="match status" value="2"/>
</dbReference>
<dbReference type="InterPro" id="IPR049546">
    <property type="entry name" value="WDR54_beta_prop"/>
</dbReference>
<dbReference type="InterPro" id="IPR011990">
    <property type="entry name" value="TPR-like_helical_dom_sf"/>
</dbReference>
<evidence type="ECO:0000259" key="3">
    <source>
        <dbReference type="Pfam" id="PF21031"/>
    </source>
</evidence>
<dbReference type="InterPro" id="IPR051727">
    <property type="entry name" value="DnaJ_C3_Co-chaperones"/>
</dbReference>
<dbReference type="GO" id="GO:0005783">
    <property type="term" value="C:endoplasmic reticulum"/>
    <property type="evidence" value="ECO:0007669"/>
    <property type="project" value="TreeGrafter"/>
</dbReference>
<evidence type="ECO:0000256" key="2">
    <source>
        <dbReference type="PROSITE-ProRule" id="PRU00339"/>
    </source>
</evidence>
<dbReference type="SUPFAM" id="SSF48452">
    <property type="entry name" value="TPR-like"/>
    <property type="match status" value="1"/>
</dbReference>
<dbReference type="InterPro" id="IPR019734">
    <property type="entry name" value="TPR_rpt"/>
</dbReference>
<dbReference type="PANTHER" id="PTHR44140:SF2">
    <property type="entry name" value="LD25575P"/>
    <property type="match status" value="1"/>
</dbReference>
<keyword evidence="4" id="KW-1185">Reference proteome</keyword>
<protein>
    <submittedName>
        <fullName evidence="5">WD repeat-containing protein 54-like</fullName>
    </submittedName>
</protein>
<keyword evidence="2" id="KW-0802">TPR repeat</keyword>
<organism evidence="4 5">
    <name type="scientific">Diaphorina citri</name>
    <name type="common">Asian citrus psyllid</name>
    <dbReference type="NCBI Taxonomy" id="121845"/>
    <lineage>
        <taxon>Eukaryota</taxon>
        <taxon>Metazoa</taxon>
        <taxon>Ecdysozoa</taxon>
        <taxon>Arthropoda</taxon>
        <taxon>Hexapoda</taxon>
        <taxon>Insecta</taxon>
        <taxon>Pterygota</taxon>
        <taxon>Neoptera</taxon>
        <taxon>Paraneoptera</taxon>
        <taxon>Hemiptera</taxon>
        <taxon>Sternorrhyncha</taxon>
        <taxon>Psylloidea</taxon>
        <taxon>Psyllidae</taxon>
        <taxon>Diaphorininae</taxon>
        <taxon>Diaphorina</taxon>
    </lineage>
</organism>
<feature type="repeat" description="TPR" evidence="2">
    <location>
        <begin position="109"/>
        <end position="142"/>
    </location>
</feature>
<dbReference type="PROSITE" id="PS50005">
    <property type="entry name" value="TPR"/>
    <property type="match status" value="2"/>
</dbReference>
<dbReference type="RefSeq" id="XP_026687899.1">
    <property type="nucleotide sequence ID" value="XM_026832098.1"/>
</dbReference>
<dbReference type="GO" id="GO:0051787">
    <property type="term" value="F:misfolded protein binding"/>
    <property type="evidence" value="ECO:0007669"/>
    <property type="project" value="TreeGrafter"/>
</dbReference>
<dbReference type="SMART" id="SM00320">
    <property type="entry name" value="WD40"/>
    <property type="match status" value="3"/>
</dbReference>
<sequence length="360" mass="39883">MYERENTLLLSSTASALCNNLSVNRTSAKSKGGVATKLAVVHQNNINIIPVAESDKTRPQYITCHNNSALCEVMQKGHLELGRDFLSRGLLQDALSHYHAAVEGDPENYLTYFKRGTVYLALGKAKFALLDFDKVLQLKPDFKSALCFYLYIFSNCPGNSSGVLRVFGVLDEETCLSFMDRKEGHMDAITDIASIDYRLASADDSGVICLWYFNGTELLQIATVDTFGSAVTSLFLWKDWLAAAYGSGHIRIFDSSKINYTYDGTRPVTAVRLLTETAAHARYITAMDVAMGADYLLTVSEDSYVKIWRVCKNNNVTEINLLCSSQINDQMLVGGRFLNTNGTGFCVSAYDTNLVHCFKS</sequence>
<gene>
    <name evidence="5" type="primary">LOC103521405</name>
</gene>
<feature type="repeat" description="WD" evidence="1">
    <location>
        <begin position="277"/>
        <end position="318"/>
    </location>
</feature>
<dbReference type="SUPFAM" id="SSF50978">
    <property type="entry name" value="WD40 repeat-like"/>
    <property type="match status" value="1"/>
</dbReference>
<dbReference type="InterPro" id="IPR015943">
    <property type="entry name" value="WD40/YVTN_repeat-like_dom_sf"/>
</dbReference>
<dbReference type="Pfam" id="PF21031">
    <property type="entry name" value="WDR54"/>
    <property type="match status" value="1"/>
</dbReference>
<dbReference type="GeneID" id="103521405"/>
<evidence type="ECO:0000313" key="5">
    <source>
        <dbReference type="RefSeq" id="XP_026687899.1"/>
    </source>
</evidence>
<feature type="domain" description="WD repeat-containing protein 54 beta-propeller" evidence="3">
    <location>
        <begin position="156"/>
        <end position="359"/>
    </location>
</feature>
<dbReference type="STRING" id="121845.A0A3Q0JHM7"/>
<proteinExistence type="predicted"/>